<dbReference type="PANTHER" id="PTHR24047">
    <property type="entry name" value="FI01909P-RELATED"/>
    <property type="match status" value="1"/>
</dbReference>
<proteinExistence type="predicted"/>
<name>B4MVN1_DROWI</name>
<dbReference type="Proteomes" id="UP000007798">
    <property type="component" value="Unassembled WGS sequence"/>
</dbReference>
<gene>
    <name evidence="3" type="primary">Dwil\GK15105</name>
    <name evidence="3" type="ORF">Dwil_GK15105</name>
</gene>
<accession>B4MVN1</accession>
<dbReference type="HOGENOM" id="CLU_1246531_0_0_1"/>
<feature type="chain" id="PRO_5002818703" description="EMI domain-containing protein" evidence="2">
    <location>
        <begin position="28"/>
        <end position="234"/>
    </location>
</feature>
<keyword evidence="2" id="KW-0732">Signal</keyword>
<sequence length="234" mass="26674">MLSAIAAVVPLFLCSVGLMASTGLGFAITNGHCQKNISVKYQVPVTKSPSGSTDTEQYVVYEERIRWDTVQVCCPGYRTILFGFCEPICLEACPAHSYCMEPNKCRCMRGYEHSYHHQHSHQHQQRNHEFNCRPICHGGCPEHSQCIAHNECECRPGYKDVSSWFSLNLKCERIKCGQDQRYDVHRRACIKIEMSVEELMQRVAERLAKGLEDNSESPTAVEEGQERPEQSTQR</sequence>
<dbReference type="Gene3D" id="2.10.25.10">
    <property type="entry name" value="Laminin"/>
    <property type="match status" value="2"/>
</dbReference>
<dbReference type="AlphaFoldDB" id="B4MVN1"/>
<dbReference type="FunCoup" id="B4MVN1">
    <property type="interactions" value="4"/>
</dbReference>
<dbReference type="PhylomeDB" id="B4MVN1"/>
<dbReference type="eggNOG" id="KOG1218">
    <property type="taxonomic scope" value="Eukaryota"/>
</dbReference>
<evidence type="ECO:0000256" key="1">
    <source>
        <dbReference type="SAM" id="MobiDB-lite"/>
    </source>
</evidence>
<feature type="signal peptide" evidence="2">
    <location>
        <begin position="1"/>
        <end position="27"/>
    </location>
</feature>
<evidence type="ECO:0000313" key="4">
    <source>
        <dbReference type="Proteomes" id="UP000007798"/>
    </source>
</evidence>
<evidence type="ECO:0008006" key="5">
    <source>
        <dbReference type="Google" id="ProtNLM"/>
    </source>
</evidence>
<dbReference type="EMBL" id="CH963857">
    <property type="protein sequence ID" value="EDW75751.1"/>
    <property type="molecule type" value="Genomic_DNA"/>
</dbReference>
<dbReference type="InParanoid" id="B4MVN1"/>
<evidence type="ECO:0000256" key="2">
    <source>
        <dbReference type="SAM" id="SignalP"/>
    </source>
</evidence>
<feature type="region of interest" description="Disordered" evidence="1">
    <location>
        <begin position="208"/>
        <end position="234"/>
    </location>
</feature>
<organism evidence="3 4">
    <name type="scientific">Drosophila willistoni</name>
    <name type="common">Fruit fly</name>
    <dbReference type="NCBI Taxonomy" id="7260"/>
    <lineage>
        <taxon>Eukaryota</taxon>
        <taxon>Metazoa</taxon>
        <taxon>Ecdysozoa</taxon>
        <taxon>Arthropoda</taxon>
        <taxon>Hexapoda</taxon>
        <taxon>Insecta</taxon>
        <taxon>Pterygota</taxon>
        <taxon>Neoptera</taxon>
        <taxon>Endopterygota</taxon>
        <taxon>Diptera</taxon>
        <taxon>Brachycera</taxon>
        <taxon>Muscomorpha</taxon>
        <taxon>Ephydroidea</taxon>
        <taxon>Drosophilidae</taxon>
        <taxon>Drosophila</taxon>
        <taxon>Sophophora</taxon>
    </lineage>
</organism>
<dbReference type="OMA" id="CCPGYRT"/>
<dbReference type="PANTHER" id="PTHR24047:SF32">
    <property type="entry name" value="FI01909P-RELATED"/>
    <property type="match status" value="1"/>
</dbReference>
<dbReference type="OrthoDB" id="7917283at2759"/>
<reference evidence="3 4" key="1">
    <citation type="journal article" date="2007" name="Nature">
        <title>Evolution of genes and genomes on the Drosophila phylogeny.</title>
        <authorList>
            <consortium name="Drosophila 12 Genomes Consortium"/>
            <person name="Clark A.G."/>
            <person name="Eisen M.B."/>
            <person name="Smith D.R."/>
            <person name="Bergman C.M."/>
            <person name="Oliver B."/>
            <person name="Markow T.A."/>
            <person name="Kaufman T.C."/>
            <person name="Kellis M."/>
            <person name="Gelbart W."/>
            <person name="Iyer V.N."/>
            <person name="Pollard D.A."/>
            <person name="Sackton T.B."/>
            <person name="Larracuente A.M."/>
            <person name="Singh N.D."/>
            <person name="Abad J.P."/>
            <person name="Abt D.N."/>
            <person name="Adryan B."/>
            <person name="Aguade M."/>
            <person name="Akashi H."/>
            <person name="Anderson W.W."/>
            <person name="Aquadro C.F."/>
            <person name="Ardell D.H."/>
            <person name="Arguello R."/>
            <person name="Artieri C.G."/>
            <person name="Barbash D.A."/>
            <person name="Barker D."/>
            <person name="Barsanti P."/>
            <person name="Batterham P."/>
            <person name="Batzoglou S."/>
            <person name="Begun D."/>
            <person name="Bhutkar A."/>
            <person name="Blanco E."/>
            <person name="Bosak S.A."/>
            <person name="Bradley R.K."/>
            <person name="Brand A.D."/>
            <person name="Brent M.R."/>
            <person name="Brooks A.N."/>
            <person name="Brown R.H."/>
            <person name="Butlin R.K."/>
            <person name="Caggese C."/>
            <person name="Calvi B.R."/>
            <person name="Bernardo de Carvalho A."/>
            <person name="Caspi A."/>
            <person name="Castrezana S."/>
            <person name="Celniker S.E."/>
            <person name="Chang J.L."/>
            <person name="Chapple C."/>
            <person name="Chatterji S."/>
            <person name="Chinwalla A."/>
            <person name="Civetta A."/>
            <person name="Clifton S.W."/>
            <person name="Comeron J.M."/>
            <person name="Costello J.C."/>
            <person name="Coyne J.A."/>
            <person name="Daub J."/>
            <person name="David R.G."/>
            <person name="Delcher A.L."/>
            <person name="Delehaunty K."/>
            <person name="Do C.B."/>
            <person name="Ebling H."/>
            <person name="Edwards K."/>
            <person name="Eickbush T."/>
            <person name="Evans J.D."/>
            <person name="Filipski A."/>
            <person name="Findeiss S."/>
            <person name="Freyhult E."/>
            <person name="Fulton L."/>
            <person name="Fulton R."/>
            <person name="Garcia A.C."/>
            <person name="Gardiner A."/>
            <person name="Garfield D.A."/>
            <person name="Garvin B.E."/>
            <person name="Gibson G."/>
            <person name="Gilbert D."/>
            <person name="Gnerre S."/>
            <person name="Godfrey J."/>
            <person name="Good R."/>
            <person name="Gotea V."/>
            <person name="Gravely B."/>
            <person name="Greenberg A.J."/>
            <person name="Griffiths-Jones S."/>
            <person name="Gross S."/>
            <person name="Guigo R."/>
            <person name="Gustafson E.A."/>
            <person name="Haerty W."/>
            <person name="Hahn M.W."/>
            <person name="Halligan D.L."/>
            <person name="Halpern A.L."/>
            <person name="Halter G.M."/>
            <person name="Han M.V."/>
            <person name="Heger A."/>
            <person name="Hillier L."/>
            <person name="Hinrichs A.S."/>
            <person name="Holmes I."/>
            <person name="Hoskins R.A."/>
            <person name="Hubisz M.J."/>
            <person name="Hultmark D."/>
            <person name="Huntley M.A."/>
            <person name="Jaffe D.B."/>
            <person name="Jagadeeshan S."/>
            <person name="Jeck W.R."/>
            <person name="Johnson J."/>
            <person name="Jones C.D."/>
            <person name="Jordan W.C."/>
            <person name="Karpen G.H."/>
            <person name="Kataoka E."/>
            <person name="Keightley P.D."/>
            <person name="Kheradpour P."/>
            <person name="Kirkness E.F."/>
            <person name="Koerich L.B."/>
            <person name="Kristiansen K."/>
            <person name="Kudrna D."/>
            <person name="Kulathinal R.J."/>
            <person name="Kumar S."/>
            <person name="Kwok R."/>
            <person name="Lander E."/>
            <person name="Langley C.H."/>
            <person name="Lapoint R."/>
            <person name="Lazzaro B.P."/>
            <person name="Lee S.J."/>
            <person name="Levesque L."/>
            <person name="Li R."/>
            <person name="Lin C.F."/>
            <person name="Lin M.F."/>
            <person name="Lindblad-Toh K."/>
            <person name="Llopart A."/>
            <person name="Long M."/>
            <person name="Low L."/>
            <person name="Lozovsky E."/>
            <person name="Lu J."/>
            <person name="Luo M."/>
            <person name="Machado C.A."/>
            <person name="Makalowski W."/>
            <person name="Marzo M."/>
            <person name="Matsuda M."/>
            <person name="Matzkin L."/>
            <person name="McAllister B."/>
            <person name="McBride C.S."/>
            <person name="McKernan B."/>
            <person name="McKernan K."/>
            <person name="Mendez-Lago M."/>
            <person name="Minx P."/>
            <person name="Mollenhauer M.U."/>
            <person name="Montooth K."/>
            <person name="Mount S.M."/>
            <person name="Mu X."/>
            <person name="Myers E."/>
            <person name="Negre B."/>
            <person name="Newfeld S."/>
            <person name="Nielsen R."/>
            <person name="Noor M.A."/>
            <person name="O'Grady P."/>
            <person name="Pachter L."/>
            <person name="Papaceit M."/>
            <person name="Parisi M.J."/>
            <person name="Parisi M."/>
            <person name="Parts L."/>
            <person name="Pedersen J.S."/>
            <person name="Pesole G."/>
            <person name="Phillippy A.M."/>
            <person name="Ponting C.P."/>
            <person name="Pop M."/>
            <person name="Porcelli D."/>
            <person name="Powell J.R."/>
            <person name="Prohaska S."/>
            <person name="Pruitt K."/>
            <person name="Puig M."/>
            <person name="Quesneville H."/>
            <person name="Ram K.R."/>
            <person name="Rand D."/>
            <person name="Rasmussen M.D."/>
            <person name="Reed L.K."/>
            <person name="Reenan R."/>
            <person name="Reily A."/>
            <person name="Remington K.A."/>
            <person name="Rieger T.T."/>
            <person name="Ritchie M.G."/>
            <person name="Robin C."/>
            <person name="Rogers Y.H."/>
            <person name="Rohde C."/>
            <person name="Rozas J."/>
            <person name="Rubenfield M.J."/>
            <person name="Ruiz A."/>
            <person name="Russo S."/>
            <person name="Salzberg S.L."/>
            <person name="Sanchez-Gracia A."/>
            <person name="Saranga D.J."/>
            <person name="Sato H."/>
            <person name="Schaeffer S.W."/>
            <person name="Schatz M.C."/>
            <person name="Schlenke T."/>
            <person name="Schwartz R."/>
            <person name="Segarra C."/>
            <person name="Singh R.S."/>
            <person name="Sirot L."/>
            <person name="Sirota M."/>
            <person name="Sisneros N.B."/>
            <person name="Smith C.D."/>
            <person name="Smith T.F."/>
            <person name="Spieth J."/>
            <person name="Stage D.E."/>
            <person name="Stark A."/>
            <person name="Stephan W."/>
            <person name="Strausberg R.L."/>
            <person name="Strempel S."/>
            <person name="Sturgill D."/>
            <person name="Sutton G."/>
            <person name="Sutton G.G."/>
            <person name="Tao W."/>
            <person name="Teichmann S."/>
            <person name="Tobari Y.N."/>
            <person name="Tomimura Y."/>
            <person name="Tsolas J.M."/>
            <person name="Valente V.L."/>
            <person name="Venter E."/>
            <person name="Venter J.C."/>
            <person name="Vicario S."/>
            <person name="Vieira F.G."/>
            <person name="Vilella A.J."/>
            <person name="Villasante A."/>
            <person name="Walenz B."/>
            <person name="Wang J."/>
            <person name="Wasserman M."/>
            <person name="Watts T."/>
            <person name="Wilson D."/>
            <person name="Wilson R.K."/>
            <person name="Wing R.A."/>
            <person name="Wolfner M.F."/>
            <person name="Wong A."/>
            <person name="Wong G.K."/>
            <person name="Wu C.I."/>
            <person name="Wu G."/>
            <person name="Yamamoto D."/>
            <person name="Yang H.P."/>
            <person name="Yang S.P."/>
            <person name="Yorke J.A."/>
            <person name="Yoshida K."/>
            <person name="Zdobnov E."/>
            <person name="Zhang P."/>
            <person name="Zhang Y."/>
            <person name="Zimin A.V."/>
            <person name="Baldwin J."/>
            <person name="Abdouelleil A."/>
            <person name="Abdulkadir J."/>
            <person name="Abebe A."/>
            <person name="Abera B."/>
            <person name="Abreu J."/>
            <person name="Acer S.C."/>
            <person name="Aftuck L."/>
            <person name="Alexander A."/>
            <person name="An P."/>
            <person name="Anderson E."/>
            <person name="Anderson S."/>
            <person name="Arachi H."/>
            <person name="Azer M."/>
            <person name="Bachantsang P."/>
            <person name="Barry A."/>
            <person name="Bayul T."/>
            <person name="Berlin A."/>
            <person name="Bessette D."/>
            <person name="Bloom T."/>
            <person name="Blye J."/>
            <person name="Boguslavskiy L."/>
            <person name="Bonnet C."/>
            <person name="Boukhgalter B."/>
            <person name="Bourzgui I."/>
            <person name="Brown A."/>
            <person name="Cahill P."/>
            <person name="Channer S."/>
            <person name="Cheshatsang Y."/>
            <person name="Chuda L."/>
            <person name="Citroen M."/>
            <person name="Collymore A."/>
            <person name="Cooke P."/>
            <person name="Costello M."/>
            <person name="D'Aco K."/>
            <person name="Daza R."/>
            <person name="De Haan G."/>
            <person name="DeGray S."/>
            <person name="DeMaso C."/>
            <person name="Dhargay N."/>
            <person name="Dooley K."/>
            <person name="Dooley E."/>
            <person name="Doricent M."/>
            <person name="Dorje P."/>
            <person name="Dorjee K."/>
            <person name="Dupes A."/>
            <person name="Elong R."/>
            <person name="Falk J."/>
            <person name="Farina A."/>
            <person name="Faro S."/>
            <person name="Ferguson D."/>
            <person name="Fisher S."/>
            <person name="Foley C.D."/>
            <person name="Franke A."/>
            <person name="Friedrich D."/>
            <person name="Gadbois L."/>
            <person name="Gearin G."/>
            <person name="Gearin C.R."/>
            <person name="Giannoukos G."/>
            <person name="Goode T."/>
            <person name="Graham J."/>
            <person name="Grandbois E."/>
            <person name="Grewal S."/>
            <person name="Gyaltsen K."/>
            <person name="Hafez N."/>
            <person name="Hagos B."/>
            <person name="Hall J."/>
            <person name="Henson C."/>
            <person name="Hollinger A."/>
            <person name="Honan T."/>
            <person name="Huard M.D."/>
            <person name="Hughes L."/>
            <person name="Hurhula B."/>
            <person name="Husby M.E."/>
            <person name="Kamat A."/>
            <person name="Kanga B."/>
            <person name="Kashin S."/>
            <person name="Khazanovich D."/>
            <person name="Kisner P."/>
            <person name="Lance K."/>
            <person name="Lara M."/>
            <person name="Lee W."/>
            <person name="Lennon N."/>
            <person name="Letendre F."/>
            <person name="LeVine R."/>
            <person name="Lipovsky A."/>
            <person name="Liu X."/>
            <person name="Liu J."/>
            <person name="Liu S."/>
            <person name="Lokyitsang T."/>
            <person name="Lokyitsang Y."/>
            <person name="Lubonja R."/>
            <person name="Lui A."/>
            <person name="MacDonald P."/>
            <person name="Magnisalis V."/>
            <person name="Maru K."/>
            <person name="Matthews C."/>
            <person name="McCusker W."/>
            <person name="McDonough S."/>
            <person name="Mehta T."/>
            <person name="Meldrim J."/>
            <person name="Meneus L."/>
            <person name="Mihai O."/>
            <person name="Mihalev A."/>
            <person name="Mihova T."/>
            <person name="Mittelman R."/>
            <person name="Mlenga V."/>
            <person name="Montmayeur A."/>
            <person name="Mulrain L."/>
            <person name="Navidi A."/>
            <person name="Naylor J."/>
            <person name="Negash T."/>
            <person name="Nguyen T."/>
            <person name="Nguyen N."/>
            <person name="Nicol R."/>
            <person name="Norbu C."/>
            <person name="Norbu N."/>
            <person name="Novod N."/>
            <person name="O'Neill B."/>
            <person name="Osman S."/>
            <person name="Markiewicz E."/>
            <person name="Oyono O.L."/>
            <person name="Patti C."/>
            <person name="Phunkhang P."/>
            <person name="Pierre F."/>
            <person name="Priest M."/>
            <person name="Raghuraman S."/>
            <person name="Rege F."/>
            <person name="Reyes R."/>
            <person name="Rise C."/>
            <person name="Rogov P."/>
            <person name="Ross K."/>
            <person name="Ryan E."/>
            <person name="Settipalli S."/>
            <person name="Shea T."/>
            <person name="Sherpa N."/>
            <person name="Shi L."/>
            <person name="Shih D."/>
            <person name="Sparrow T."/>
            <person name="Spaulding J."/>
            <person name="Stalker J."/>
            <person name="Stange-Thomann N."/>
            <person name="Stavropoulos S."/>
            <person name="Stone C."/>
            <person name="Strader C."/>
            <person name="Tesfaye S."/>
            <person name="Thomson T."/>
            <person name="Thoulutsang Y."/>
            <person name="Thoulutsang D."/>
            <person name="Topham K."/>
            <person name="Topping I."/>
            <person name="Tsamla T."/>
            <person name="Vassiliev H."/>
            <person name="Vo A."/>
            <person name="Wangchuk T."/>
            <person name="Wangdi T."/>
            <person name="Weiand M."/>
            <person name="Wilkinson J."/>
            <person name="Wilson A."/>
            <person name="Yadav S."/>
            <person name="Young G."/>
            <person name="Yu Q."/>
            <person name="Zembek L."/>
            <person name="Zhong D."/>
            <person name="Zimmer A."/>
            <person name="Zwirko Z."/>
            <person name="Jaffe D.B."/>
            <person name="Alvarez P."/>
            <person name="Brockman W."/>
            <person name="Butler J."/>
            <person name="Chin C."/>
            <person name="Gnerre S."/>
            <person name="Grabherr M."/>
            <person name="Kleber M."/>
            <person name="Mauceli E."/>
            <person name="MacCallum I."/>
        </authorList>
    </citation>
    <scope>NUCLEOTIDE SEQUENCE [LARGE SCALE GENOMIC DNA]</scope>
    <source>
        <strain evidence="4">Tucson 14030-0811.24</strain>
    </source>
</reference>
<feature type="compositionally biased region" description="Basic and acidic residues" evidence="1">
    <location>
        <begin position="224"/>
        <end position="234"/>
    </location>
</feature>
<dbReference type="InterPro" id="IPR053255">
    <property type="entry name" value="EGF-like_domain"/>
</dbReference>
<evidence type="ECO:0000313" key="3">
    <source>
        <dbReference type="EMBL" id="EDW75751.1"/>
    </source>
</evidence>
<protein>
    <recommendedName>
        <fullName evidence="5">EMI domain-containing protein</fullName>
    </recommendedName>
</protein>
<dbReference type="KEGG" id="dwi:6642786"/>
<keyword evidence="4" id="KW-1185">Reference proteome</keyword>